<comment type="caution">
    <text evidence="1">The sequence shown here is derived from an EMBL/GenBank/DDBJ whole genome shotgun (WGS) entry which is preliminary data.</text>
</comment>
<proteinExistence type="predicted"/>
<protein>
    <submittedName>
        <fullName evidence="1">Uncharacterized protein</fullName>
    </submittedName>
</protein>
<sequence>MTVFKKKIIDLLLEFAEDLKKNKGSVLNLSERFADKIIDVFSEKTDQK</sequence>
<name>M6VFR9_9LEPT</name>
<dbReference type="Proteomes" id="UP000012112">
    <property type="component" value="Unassembled WGS sequence"/>
</dbReference>
<gene>
    <name evidence="1" type="ORF">LEP1GSC172_3283</name>
</gene>
<evidence type="ECO:0000313" key="1">
    <source>
        <dbReference type="EMBL" id="EMO53891.1"/>
    </source>
</evidence>
<evidence type="ECO:0000313" key="2">
    <source>
        <dbReference type="Proteomes" id="UP000012112"/>
    </source>
</evidence>
<reference evidence="1 2" key="1">
    <citation type="submission" date="2013-01" db="EMBL/GenBank/DDBJ databases">
        <authorList>
            <person name="Harkins D.M."/>
            <person name="Durkin A.S."/>
            <person name="Brinkac L.M."/>
            <person name="Haft D.H."/>
            <person name="Selengut J.D."/>
            <person name="Sanka R."/>
            <person name="DePew J."/>
            <person name="Purushe J."/>
            <person name="Matthias M.A."/>
            <person name="Vinetz J.M."/>
            <person name="Sutton G.G."/>
            <person name="Nierman W.C."/>
            <person name="Fouts D.E."/>
        </authorList>
    </citation>
    <scope>NUCLEOTIDE SEQUENCE [LARGE SCALE GENOMIC DNA]</scope>
    <source>
        <strain evidence="1 2">HAI1536</strain>
    </source>
</reference>
<dbReference type="EMBL" id="AKWD02000033">
    <property type="protein sequence ID" value="EMO53891.1"/>
    <property type="molecule type" value="Genomic_DNA"/>
</dbReference>
<organism evidence="1 2">
    <name type="scientific">Leptospira noguchii</name>
    <dbReference type="NCBI Taxonomy" id="28182"/>
    <lineage>
        <taxon>Bacteria</taxon>
        <taxon>Pseudomonadati</taxon>
        <taxon>Spirochaetota</taxon>
        <taxon>Spirochaetia</taxon>
        <taxon>Leptospirales</taxon>
        <taxon>Leptospiraceae</taxon>
        <taxon>Leptospira</taxon>
    </lineage>
</organism>
<dbReference type="AlphaFoldDB" id="M6VFR9"/>
<accession>M6VFR9</accession>